<dbReference type="EMBL" id="JBBGAZ010000010">
    <property type="protein sequence ID" value="MEJ5219634.1"/>
    <property type="molecule type" value="Genomic_DNA"/>
</dbReference>
<comment type="caution">
    <text evidence="1">The sequence shown here is derived from an EMBL/GenBank/DDBJ whole genome shotgun (WGS) entry which is preliminary data.</text>
</comment>
<protein>
    <submittedName>
        <fullName evidence="1">Uncharacterized protein</fullName>
    </submittedName>
</protein>
<gene>
    <name evidence="1" type="ORF">WG622_15360</name>
</gene>
<evidence type="ECO:0000313" key="2">
    <source>
        <dbReference type="Proteomes" id="UP001368270"/>
    </source>
</evidence>
<sequence>MSVASQSFGFDSAGLMETSRHFLKHGPRTSDDLKKILKLTATHKSNKSGSIVHQFRKFAENRGPHLVSAAASMSGKLRSTLIKARTENLLESNPAKKIMALHAVLGFCPTEMNATRTHTHIINRRFCAHSMGFRRTDKSSSSTCQALLDLMMGTAPK</sequence>
<dbReference type="Proteomes" id="UP001368270">
    <property type="component" value="Unassembled WGS sequence"/>
</dbReference>
<name>A0ABU8QJN4_9RHOB</name>
<evidence type="ECO:0000313" key="1">
    <source>
        <dbReference type="EMBL" id="MEJ5219634.1"/>
    </source>
</evidence>
<accession>A0ABU8QJN4</accession>
<proteinExistence type="predicted"/>
<keyword evidence="2" id="KW-1185">Reference proteome</keyword>
<organism evidence="1 2">
    <name type="scientific">Cognatishimia coralii</name>
    <dbReference type="NCBI Taxonomy" id="3083254"/>
    <lineage>
        <taxon>Bacteria</taxon>
        <taxon>Pseudomonadati</taxon>
        <taxon>Pseudomonadota</taxon>
        <taxon>Alphaproteobacteria</taxon>
        <taxon>Rhodobacterales</taxon>
        <taxon>Paracoccaceae</taxon>
        <taxon>Cognatishimia</taxon>
    </lineage>
</organism>
<reference evidence="1 2" key="1">
    <citation type="submission" date="2024-03" db="EMBL/GenBank/DDBJ databases">
        <title>Cognatishimia coralii sp. nov., a marine bacterium isolated from coral surrounding seawater.</title>
        <authorList>
            <person name="Liu X."/>
            <person name="Liu S."/>
            <person name="Sun H."/>
            <person name="Zhang Y."/>
        </authorList>
    </citation>
    <scope>NUCLEOTIDE SEQUENCE [LARGE SCALE GENOMIC DNA]</scope>
    <source>
        <strain evidence="1 2">D5M38</strain>
    </source>
</reference>
<dbReference type="RefSeq" id="WP_339404392.1">
    <property type="nucleotide sequence ID" value="NZ_JBBGAZ010000010.1"/>
</dbReference>